<dbReference type="AlphaFoldDB" id="A0A9P7DXN5"/>
<dbReference type="Proteomes" id="UP000807769">
    <property type="component" value="Unassembled WGS sequence"/>
</dbReference>
<keyword evidence="1" id="KW-0233">DNA recombination</keyword>
<gene>
    <name evidence="3" type="ORF">BJ212DRAFT_1209241</name>
    <name evidence="4" type="ORF">BJ212DRAFT_1219513</name>
</gene>
<feature type="domain" description="DNA helicase Pif1-like DEAD-box helicase" evidence="2">
    <location>
        <begin position="1"/>
        <end position="79"/>
    </location>
</feature>
<keyword evidence="5" id="KW-1185">Reference proteome</keyword>
<dbReference type="RefSeq" id="XP_041187508.1">
    <property type="nucleotide sequence ID" value="XM_041329191.1"/>
</dbReference>
<dbReference type="PROSITE" id="PS00280">
    <property type="entry name" value="BPTI_KUNITZ_1"/>
    <property type="match status" value="1"/>
</dbReference>
<keyword evidence="1" id="KW-0067">ATP-binding</keyword>
<protein>
    <recommendedName>
        <fullName evidence="1">ATP-dependent DNA helicase</fullName>
        <ecNumber evidence="1">5.6.2.3</ecNumber>
    </recommendedName>
</protein>
<dbReference type="PANTHER" id="PTHR10492">
    <property type="match status" value="1"/>
</dbReference>
<dbReference type="SUPFAM" id="SSF52540">
    <property type="entry name" value="P-loop containing nucleoside triphosphate hydrolases"/>
    <property type="match status" value="1"/>
</dbReference>
<dbReference type="GO" id="GO:0006310">
    <property type="term" value="P:DNA recombination"/>
    <property type="evidence" value="ECO:0007669"/>
    <property type="project" value="UniProtKB-KW"/>
</dbReference>
<dbReference type="Gene3D" id="3.40.50.300">
    <property type="entry name" value="P-loop containing nucleotide triphosphate hydrolases"/>
    <property type="match status" value="1"/>
</dbReference>
<dbReference type="GeneID" id="64623208"/>
<sequence>LNGEQQNTLNCILESIVQNRNNFFFIEGCPGQGKTFLVKALCTILCTQEQIVLIVGSNVLCATAYNHGHTAHHMFGIPV</sequence>
<evidence type="ECO:0000313" key="4">
    <source>
        <dbReference type="EMBL" id="KAG1807248.1"/>
    </source>
</evidence>
<evidence type="ECO:0000259" key="2">
    <source>
        <dbReference type="Pfam" id="PF05970"/>
    </source>
</evidence>
<evidence type="ECO:0000313" key="3">
    <source>
        <dbReference type="EMBL" id="KAG1805932.1"/>
    </source>
</evidence>
<dbReference type="EC" id="5.6.2.3" evidence="1"/>
<dbReference type="GO" id="GO:0006281">
    <property type="term" value="P:DNA repair"/>
    <property type="evidence" value="ECO:0007669"/>
    <property type="project" value="UniProtKB-KW"/>
</dbReference>
<keyword evidence="1" id="KW-0378">Hydrolase</keyword>
<keyword evidence="1 3" id="KW-0347">Helicase</keyword>
<organism evidence="3 5">
    <name type="scientific">Suillus subaureus</name>
    <dbReference type="NCBI Taxonomy" id="48587"/>
    <lineage>
        <taxon>Eukaryota</taxon>
        <taxon>Fungi</taxon>
        <taxon>Dikarya</taxon>
        <taxon>Basidiomycota</taxon>
        <taxon>Agaricomycotina</taxon>
        <taxon>Agaricomycetes</taxon>
        <taxon>Agaricomycetidae</taxon>
        <taxon>Boletales</taxon>
        <taxon>Suillineae</taxon>
        <taxon>Suillaceae</taxon>
        <taxon>Suillus</taxon>
    </lineage>
</organism>
<dbReference type="Pfam" id="PF05970">
    <property type="entry name" value="PIF1"/>
    <property type="match status" value="1"/>
</dbReference>
<comment type="cofactor">
    <cofactor evidence="1">
        <name>Mg(2+)</name>
        <dbReference type="ChEBI" id="CHEBI:18420"/>
    </cofactor>
</comment>
<comment type="catalytic activity">
    <reaction evidence="1">
        <text>ATP + H2O = ADP + phosphate + H(+)</text>
        <dbReference type="Rhea" id="RHEA:13065"/>
        <dbReference type="ChEBI" id="CHEBI:15377"/>
        <dbReference type="ChEBI" id="CHEBI:15378"/>
        <dbReference type="ChEBI" id="CHEBI:30616"/>
        <dbReference type="ChEBI" id="CHEBI:43474"/>
        <dbReference type="ChEBI" id="CHEBI:456216"/>
        <dbReference type="EC" id="5.6.2.3"/>
    </reaction>
</comment>
<dbReference type="EMBL" id="JABBWG010000049">
    <property type="protein sequence ID" value="KAG1805932.1"/>
    <property type="molecule type" value="Genomic_DNA"/>
</dbReference>
<comment type="similarity">
    <text evidence="1">Belongs to the helicase family.</text>
</comment>
<dbReference type="GO" id="GO:0043139">
    <property type="term" value="F:5'-3' DNA helicase activity"/>
    <property type="evidence" value="ECO:0007669"/>
    <property type="project" value="UniProtKB-EC"/>
</dbReference>
<dbReference type="OrthoDB" id="2689584at2759"/>
<proteinExistence type="inferred from homology"/>
<dbReference type="GO" id="GO:0000723">
    <property type="term" value="P:telomere maintenance"/>
    <property type="evidence" value="ECO:0007669"/>
    <property type="project" value="InterPro"/>
</dbReference>
<keyword evidence="1" id="KW-0234">DNA repair</keyword>
<accession>A0A9P7DXN5</accession>
<dbReference type="InterPro" id="IPR010285">
    <property type="entry name" value="DNA_helicase_pif1-like_DEAD"/>
</dbReference>
<dbReference type="GO" id="GO:0016787">
    <property type="term" value="F:hydrolase activity"/>
    <property type="evidence" value="ECO:0007669"/>
    <property type="project" value="UniProtKB-KW"/>
</dbReference>
<comment type="caution">
    <text evidence="3">The sequence shown here is derived from an EMBL/GenBank/DDBJ whole genome shotgun (WGS) entry which is preliminary data.</text>
</comment>
<dbReference type="PANTHER" id="PTHR10492:SF57">
    <property type="entry name" value="ATP-DEPENDENT DNA HELICASE"/>
    <property type="match status" value="1"/>
</dbReference>
<reference evidence="3" key="1">
    <citation type="journal article" date="2020" name="New Phytol.">
        <title>Comparative genomics reveals dynamic genome evolution in host specialist ectomycorrhizal fungi.</title>
        <authorList>
            <person name="Lofgren L.A."/>
            <person name="Nguyen N.H."/>
            <person name="Vilgalys R."/>
            <person name="Ruytinx J."/>
            <person name="Liao H.L."/>
            <person name="Branco S."/>
            <person name="Kuo A."/>
            <person name="LaButti K."/>
            <person name="Lipzen A."/>
            <person name="Andreopoulos W."/>
            <person name="Pangilinan J."/>
            <person name="Riley R."/>
            <person name="Hundley H."/>
            <person name="Na H."/>
            <person name="Barry K."/>
            <person name="Grigoriev I.V."/>
            <person name="Stajich J.E."/>
            <person name="Kennedy P.G."/>
        </authorList>
    </citation>
    <scope>NUCLEOTIDE SEQUENCE</scope>
    <source>
        <strain evidence="3">MN1</strain>
    </source>
</reference>
<dbReference type="InterPro" id="IPR020901">
    <property type="entry name" value="Prtase_inh_Kunz-CS"/>
</dbReference>
<feature type="non-terminal residue" evidence="3">
    <location>
        <position position="79"/>
    </location>
</feature>
<name>A0A9P7DXN5_9AGAM</name>
<dbReference type="GO" id="GO:0005524">
    <property type="term" value="F:ATP binding"/>
    <property type="evidence" value="ECO:0007669"/>
    <property type="project" value="UniProtKB-KW"/>
</dbReference>
<evidence type="ECO:0000256" key="1">
    <source>
        <dbReference type="RuleBase" id="RU363044"/>
    </source>
</evidence>
<keyword evidence="1" id="KW-0547">Nucleotide-binding</keyword>
<dbReference type="InterPro" id="IPR027417">
    <property type="entry name" value="P-loop_NTPase"/>
</dbReference>
<evidence type="ECO:0000313" key="5">
    <source>
        <dbReference type="Proteomes" id="UP000807769"/>
    </source>
</evidence>
<dbReference type="EMBL" id="JABBWG010000044">
    <property type="protein sequence ID" value="KAG1807248.1"/>
    <property type="molecule type" value="Genomic_DNA"/>
</dbReference>
<keyword evidence="1" id="KW-0227">DNA damage</keyword>
<feature type="non-terminal residue" evidence="3">
    <location>
        <position position="1"/>
    </location>
</feature>